<comment type="subcellular location">
    <subcellularLocation>
        <location evidence="1">Cell inner membrane</location>
        <topology evidence="1">Multi-pass membrane protein</topology>
    </subcellularLocation>
</comment>
<keyword evidence="6" id="KW-0997">Cell inner membrane</keyword>
<evidence type="ECO:0000256" key="5">
    <source>
        <dbReference type="ARBA" id="ARBA00022475"/>
    </source>
</evidence>
<evidence type="ECO:0000256" key="14">
    <source>
        <dbReference type="ARBA" id="ARBA00023136"/>
    </source>
</evidence>
<keyword evidence="9" id="KW-0479">Metal-binding</keyword>
<evidence type="ECO:0000256" key="2">
    <source>
        <dbReference type="ARBA" id="ARBA00005186"/>
    </source>
</evidence>
<evidence type="ECO:0000256" key="17">
    <source>
        <dbReference type="ARBA" id="ARBA00045634"/>
    </source>
</evidence>
<comment type="catalytic activity">
    <reaction evidence="16">
        <text>2 GTP = 3',3'-c-di-GMP + 2 diphosphate</text>
        <dbReference type="Rhea" id="RHEA:24898"/>
        <dbReference type="ChEBI" id="CHEBI:33019"/>
        <dbReference type="ChEBI" id="CHEBI:37565"/>
        <dbReference type="ChEBI" id="CHEBI:58805"/>
        <dbReference type="EC" id="2.7.7.65"/>
    </reaction>
</comment>
<comment type="subunit">
    <text evidence="3">Homodimer.</text>
</comment>
<gene>
    <name evidence="20" type="ORF">EV147_2843</name>
</gene>
<feature type="domain" description="GGDEF" evidence="19">
    <location>
        <begin position="431"/>
        <end position="574"/>
    </location>
</feature>
<dbReference type="NCBIfam" id="TIGR00254">
    <property type="entry name" value="GGDEF"/>
    <property type="match status" value="1"/>
</dbReference>
<dbReference type="GO" id="GO:0005886">
    <property type="term" value="C:plasma membrane"/>
    <property type="evidence" value="ECO:0007669"/>
    <property type="project" value="UniProtKB-SubCell"/>
</dbReference>
<dbReference type="PANTHER" id="PTHR45138:SF9">
    <property type="entry name" value="DIGUANYLATE CYCLASE DGCM-RELATED"/>
    <property type="match status" value="1"/>
</dbReference>
<evidence type="ECO:0000256" key="3">
    <source>
        <dbReference type="ARBA" id="ARBA00011738"/>
    </source>
</evidence>
<dbReference type="Pfam" id="PF17151">
    <property type="entry name" value="CHASE7"/>
    <property type="match status" value="1"/>
</dbReference>
<protein>
    <recommendedName>
        <fullName evidence="4">diguanylate cyclase</fullName>
        <ecNumber evidence="4">2.7.7.65</ecNumber>
    </recommendedName>
    <alternativeName>
        <fullName evidence="15">Cellulose synthesis regulatory protein</fullName>
    </alternativeName>
</protein>
<evidence type="ECO:0000256" key="6">
    <source>
        <dbReference type="ARBA" id="ARBA00022519"/>
    </source>
</evidence>
<evidence type="ECO:0000256" key="12">
    <source>
        <dbReference type="ARBA" id="ARBA00022916"/>
    </source>
</evidence>
<dbReference type="EC" id="2.7.7.65" evidence="4"/>
<evidence type="ECO:0000256" key="9">
    <source>
        <dbReference type="ARBA" id="ARBA00022723"/>
    </source>
</evidence>
<dbReference type="SMART" id="SM00267">
    <property type="entry name" value="GGDEF"/>
    <property type="match status" value="1"/>
</dbReference>
<dbReference type="PANTHER" id="PTHR45138">
    <property type="entry name" value="REGULATORY COMPONENTS OF SENSORY TRANSDUCTION SYSTEM"/>
    <property type="match status" value="1"/>
</dbReference>
<dbReference type="UniPathway" id="UPA00694"/>
<keyword evidence="8 18" id="KW-0812">Transmembrane</keyword>
<feature type="transmembrane region" description="Helical" evidence="18">
    <location>
        <begin position="20"/>
        <end position="41"/>
    </location>
</feature>
<evidence type="ECO:0000313" key="20">
    <source>
        <dbReference type="EMBL" id="RZT38377.1"/>
    </source>
</evidence>
<keyword evidence="11" id="KW-0460">Magnesium</keyword>
<dbReference type="Gene3D" id="3.30.70.270">
    <property type="match status" value="1"/>
</dbReference>
<accession>A0A4Q7RYC5</accession>
<dbReference type="GO" id="GO:0000166">
    <property type="term" value="F:nucleotide binding"/>
    <property type="evidence" value="ECO:0007669"/>
    <property type="project" value="UniProtKB-KW"/>
</dbReference>
<name>A0A4Q7RYC5_9BURK</name>
<proteinExistence type="predicted"/>
<feature type="transmembrane region" description="Helical" evidence="18">
    <location>
        <begin position="363"/>
        <end position="383"/>
    </location>
</feature>
<dbReference type="EMBL" id="SGXM01000003">
    <property type="protein sequence ID" value="RZT38377.1"/>
    <property type="molecule type" value="Genomic_DNA"/>
</dbReference>
<dbReference type="UniPathway" id="UPA00599"/>
<comment type="caution">
    <text evidence="20">The sequence shown here is derived from an EMBL/GenBank/DDBJ whole genome shotgun (WGS) entry which is preliminary data.</text>
</comment>
<evidence type="ECO:0000256" key="16">
    <source>
        <dbReference type="ARBA" id="ARBA00034247"/>
    </source>
</evidence>
<keyword evidence="21" id="KW-1185">Reference proteome</keyword>
<dbReference type="InterPro" id="IPR029787">
    <property type="entry name" value="Nucleotide_cyclase"/>
</dbReference>
<evidence type="ECO:0000256" key="1">
    <source>
        <dbReference type="ARBA" id="ARBA00004429"/>
    </source>
</evidence>
<evidence type="ECO:0000256" key="7">
    <source>
        <dbReference type="ARBA" id="ARBA00022679"/>
    </source>
</evidence>
<dbReference type="InterPro" id="IPR033416">
    <property type="entry name" value="CHASE7"/>
</dbReference>
<organism evidence="20 21">
    <name type="scientific">Cupriavidus agavae</name>
    <dbReference type="NCBI Taxonomy" id="1001822"/>
    <lineage>
        <taxon>Bacteria</taxon>
        <taxon>Pseudomonadati</taxon>
        <taxon>Pseudomonadota</taxon>
        <taxon>Betaproteobacteria</taxon>
        <taxon>Burkholderiales</taxon>
        <taxon>Burkholderiaceae</taxon>
        <taxon>Cupriavidus</taxon>
    </lineage>
</organism>
<comment type="function">
    <text evidence="17">Catalyzes the synthesis of cyclic-di-GMP (c-di-GMP) via the condensation of 2 GTP molecules. Cyclic-di-GMP is a second messenger which controls cell surface-associated traits in bacteria. Involved in the regulation of cellulose production.</text>
</comment>
<evidence type="ECO:0000256" key="13">
    <source>
        <dbReference type="ARBA" id="ARBA00022989"/>
    </source>
</evidence>
<dbReference type="InterPro" id="IPR000160">
    <property type="entry name" value="GGDEF_dom"/>
</dbReference>
<evidence type="ECO:0000256" key="10">
    <source>
        <dbReference type="ARBA" id="ARBA00022741"/>
    </source>
</evidence>
<keyword evidence="10" id="KW-0547">Nucleotide-binding</keyword>
<dbReference type="InterPro" id="IPR050469">
    <property type="entry name" value="Diguanylate_Cyclase"/>
</dbReference>
<evidence type="ECO:0000256" key="15">
    <source>
        <dbReference type="ARBA" id="ARBA00031311"/>
    </source>
</evidence>
<dbReference type="AlphaFoldDB" id="A0A4Q7RYC5"/>
<keyword evidence="14 18" id="KW-0472">Membrane</keyword>
<evidence type="ECO:0000256" key="18">
    <source>
        <dbReference type="SAM" id="Phobius"/>
    </source>
</evidence>
<evidence type="ECO:0000256" key="4">
    <source>
        <dbReference type="ARBA" id="ARBA00012528"/>
    </source>
</evidence>
<dbReference type="Proteomes" id="UP000291078">
    <property type="component" value="Unassembled WGS sequence"/>
</dbReference>
<dbReference type="SUPFAM" id="SSF55073">
    <property type="entry name" value="Nucleotide cyclase"/>
    <property type="match status" value="1"/>
</dbReference>
<evidence type="ECO:0000256" key="11">
    <source>
        <dbReference type="ARBA" id="ARBA00022842"/>
    </source>
</evidence>
<reference evidence="20 21" key="1">
    <citation type="journal article" date="2015" name="Stand. Genomic Sci.">
        <title>Genomic Encyclopedia of Bacterial and Archaeal Type Strains, Phase III: the genomes of soil and plant-associated and newly described type strains.</title>
        <authorList>
            <person name="Whitman W.B."/>
            <person name="Woyke T."/>
            <person name="Klenk H.P."/>
            <person name="Zhou Y."/>
            <person name="Lilburn T.G."/>
            <person name="Beck B.J."/>
            <person name="De Vos P."/>
            <person name="Vandamme P."/>
            <person name="Eisen J.A."/>
            <person name="Garrity G."/>
            <person name="Hugenholtz P."/>
            <person name="Kyrpides N.C."/>
        </authorList>
    </citation>
    <scope>NUCLEOTIDE SEQUENCE [LARGE SCALE GENOMIC DNA]</scope>
    <source>
        <strain evidence="20 21">ASC-9842</strain>
    </source>
</reference>
<dbReference type="GO" id="GO:0052621">
    <property type="term" value="F:diguanylate cyclase activity"/>
    <property type="evidence" value="ECO:0007669"/>
    <property type="project" value="UniProtKB-EC"/>
</dbReference>
<dbReference type="FunFam" id="3.30.70.270:FF:000001">
    <property type="entry name" value="Diguanylate cyclase domain protein"/>
    <property type="match status" value="1"/>
</dbReference>
<dbReference type="GO" id="GO:0030244">
    <property type="term" value="P:cellulose biosynthetic process"/>
    <property type="evidence" value="ECO:0007669"/>
    <property type="project" value="UniProtKB-KW"/>
</dbReference>
<dbReference type="InterPro" id="IPR043128">
    <property type="entry name" value="Rev_trsase/Diguanyl_cyclase"/>
</dbReference>
<keyword evidence="12" id="KW-0135">Cellulose biosynthesis</keyword>
<dbReference type="OrthoDB" id="9813903at2"/>
<comment type="pathway">
    <text evidence="2">Glycan metabolism; bacterial cellulose biosynthesis.</text>
</comment>
<dbReference type="GO" id="GO:0046872">
    <property type="term" value="F:metal ion binding"/>
    <property type="evidence" value="ECO:0007669"/>
    <property type="project" value="UniProtKB-KW"/>
</dbReference>
<evidence type="ECO:0000259" key="19">
    <source>
        <dbReference type="PROSITE" id="PS50887"/>
    </source>
</evidence>
<dbReference type="CDD" id="cd01949">
    <property type="entry name" value="GGDEF"/>
    <property type="match status" value="1"/>
</dbReference>
<keyword evidence="7" id="KW-0808">Transferase</keyword>
<sequence>MTWRKLLPTPRWLPREALMHPQRVVVVGFGIAMVLMISVGLRDLYLLRDRVLAARQHDLALRALGIEAVIAAERFKAEFVRDYAQQLIAIQQGPNALPTDPVIEQTYAARNQPVWRMAVPDGDASVIGVSPEKLAGLEGFTRRDADLRADLHAARQLSHVLGISQRTNEDADNIVTFISSNGFYVTYPPRTGSAAAELMQRFSTMPYYRDQLPDRNPERILRVAPVYKQFESNRLRTTTLSIPVYVADRFRGVVALDVELPRLRTLIGAPEDRGAVRYLVDRNGSIFATSRGAERTDLRWPDDMGERWKHTPLVELFARDNGMLHKDGQYLLFQQAGGRGNWIMVDTVDDSAIYRAVFRRTSLPLLAIWLALPLLMLVTLRVVNHLFSHYLAAGARLQELSDTDPLTELANRRSFGNRFNHEAARRQRDGEPLAMLMVDIDFFKRVNDRWGHASGDRVLQALARALRDNLREQDIPARIGGEEFTVLLPESTLAEASETAERLRGIMAQLAVPAAPDAPPAELASGPIRFTVSIGVAEAGTDDCQTLDAMLATADRRLYAAKAAGRNRVCAADAPDGSAAAPTVPE</sequence>
<keyword evidence="5" id="KW-1003">Cell membrane</keyword>
<dbReference type="RefSeq" id="WP_130391846.1">
    <property type="nucleotide sequence ID" value="NZ_SGXM01000003.1"/>
</dbReference>
<evidence type="ECO:0000313" key="21">
    <source>
        <dbReference type="Proteomes" id="UP000291078"/>
    </source>
</evidence>
<evidence type="ECO:0000256" key="8">
    <source>
        <dbReference type="ARBA" id="ARBA00022692"/>
    </source>
</evidence>
<dbReference type="PROSITE" id="PS50887">
    <property type="entry name" value="GGDEF"/>
    <property type="match status" value="1"/>
</dbReference>
<dbReference type="Pfam" id="PF00990">
    <property type="entry name" value="GGDEF"/>
    <property type="match status" value="1"/>
</dbReference>
<keyword evidence="13 18" id="KW-1133">Transmembrane helix</keyword>